<dbReference type="Proteomes" id="UP000822688">
    <property type="component" value="Chromosome V"/>
</dbReference>
<dbReference type="EMBL" id="CM026426">
    <property type="protein sequence ID" value="KAG0574412.1"/>
    <property type="molecule type" value="Genomic_DNA"/>
</dbReference>
<organism evidence="1 2">
    <name type="scientific">Ceratodon purpureus</name>
    <name type="common">Fire moss</name>
    <name type="synonym">Dicranum purpureum</name>
    <dbReference type="NCBI Taxonomy" id="3225"/>
    <lineage>
        <taxon>Eukaryota</taxon>
        <taxon>Viridiplantae</taxon>
        <taxon>Streptophyta</taxon>
        <taxon>Embryophyta</taxon>
        <taxon>Bryophyta</taxon>
        <taxon>Bryophytina</taxon>
        <taxon>Bryopsida</taxon>
        <taxon>Dicranidae</taxon>
        <taxon>Pseudoditrichales</taxon>
        <taxon>Ditrichaceae</taxon>
        <taxon>Ceratodon</taxon>
    </lineage>
</organism>
<protein>
    <submittedName>
        <fullName evidence="1">Uncharacterized protein</fullName>
    </submittedName>
</protein>
<evidence type="ECO:0000313" key="2">
    <source>
        <dbReference type="Proteomes" id="UP000822688"/>
    </source>
</evidence>
<sequence>MLGVLTETQNNSIRTSSDQYYVWDVDDEDVCKGVGTHREQVKRTRYMACDGFEVSLCEPTRPSFASSISASMKE</sequence>
<dbReference type="AlphaFoldDB" id="A0A8T0HTQ9"/>
<gene>
    <name evidence="1" type="ORF">KC19_VG260900</name>
</gene>
<reference evidence="1" key="1">
    <citation type="submission" date="2020-06" db="EMBL/GenBank/DDBJ databases">
        <title>WGS assembly of Ceratodon purpureus strain R40.</title>
        <authorList>
            <person name="Carey S.B."/>
            <person name="Jenkins J."/>
            <person name="Shu S."/>
            <person name="Lovell J.T."/>
            <person name="Sreedasyam A."/>
            <person name="Maumus F."/>
            <person name="Tiley G.P."/>
            <person name="Fernandez-Pozo N."/>
            <person name="Barry K."/>
            <person name="Chen C."/>
            <person name="Wang M."/>
            <person name="Lipzen A."/>
            <person name="Daum C."/>
            <person name="Saski C.A."/>
            <person name="Payton A.C."/>
            <person name="Mcbreen J.C."/>
            <person name="Conrad R.E."/>
            <person name="Kollar L.M."/>
            <person name="Olsson S."/>
            <person name="Huttunen S."/>
            <person name="Landis J.B."/>
            <person name="Wickett N.J."/>
            <person name="Johnson M.G."/>
            <person name="Rensing S.A."/>
            <person name="Grimwood J."/>
            <person name="Schmutz J."/>
            <person name="Mcdaniel S.F."/>
        </authorList>
    </citation>
    <scope>NUCLEOTIDE SEQUENCE</scope>
    <source>
        <strain evidence="1">R40</strain>
    </source>
</reference>
<proteinExistence type="predicted"/>
<accession>A0A8T0HTQ9</accession>
<comment type="caution">
    <text evidence="1">The sequence shown here is derived from an EMBL/GenBank/DDBJ whole genome shotgun (WGS) entry which is preliminary data.</text>
</comment>
<name>A0A8T0HTQ9_CERPU</name>
<keyword evidence="2" id="KW-1185">Reference proteome</keyword>
<evidence type="ECO:0000313" key="1">
    <source>
        <dbReference type="EMBL" id="KAG0574412.1"/>
    </source>
</evidence>